<proteinExistence type="predicted"/>
<evidence type="ECO:0000259" key="7">
    <source>
        <dbReference type="Pfam" id="PF00324"/>
    </source>
</evidence>
<evidence type="ECO:0000256" key="6">
    <source>
        <dbReference type="SAM" id="Phobius"/>
    </source>
</evidence>
<evidence type="ECO:0000256" key="1">
    <source>
        <dbReference type="ARBA" id="ARBA00004141"/>
    </source>
</evidence>
<dbReference type="GO" id="GO:0016020">
    <property type="term" value="C:membrane"/>
    <property type="evidence" value="ECO:0007669"/>
    <property type="project" value="UniProtKB-SubCell"/>
</dbReference>
<dbReference type="PROSITE" id="PS00218">
    <property type="entry name" value="AMINO_ACID_PERMEASE_1"/>
    <property type="match status" value="1"/>
</dbReference>
<dbReference type="PIRSF" id="PIRSF006060">
    <property type="entry name" value="AA_transporter"/>
    <property type="match status" value="1"/>
</dbReference>
<feature type="transmembrane region" description="Helical" evidence="6">
    <location>
        <begin position="246"/>
        <end position="267"/>
    </location>
</feature>
<dbReference type="Proteomes" id="UP000664731">
    <property type="component" value="Unassembled WGS sequence"/>
</dbReference>
<dbReference type="FunFam" id="1.20.1740.10:FF:000001">
    <property type="entry name" value="Amino acid permease"/>
    <property type="match status" value="1"/>
</dbReference>
<dbReference type="Pfam" id="PF00324">
    <property type="entry name" value="AA_permease"/>
    <property type="match status" value="1"/>
</dbReference>
<evidence type="ECO:0000256" key="3">
    <source>
        <dbReference type="ARBA" id="ARBA00022692"/>
    </source>
</evidence>
<comment type="subcellular location">
    <subcellularLocation>
        <location evidence="1">Membrane</location>
        <topology evidence="1">Multi-pass membrane protein</topology>
    </subcellularLocation>
</comment>
<evidence type="ECO:0000256" key="4">
    <source>
        <dbReference type="ARBA" id="ARBA00022989"/>
    </source>
</evidence>
<feature type="transmembrane region" description="Helical" evidence="6">
    <location>
        <begin position="158"/>
        <end position="184"/>
    </location>
</feature>
<keyword evidence="9" id="KW-1185">Reference proteome</keyword>
<dbReference type="InterPro" id="IPR004840">
    <property type="entry name" value="Amino_acid_permease_CS"/>
</dbReference>
<name>A0A939GX54_9BURK</name>
<dbReference type="InterPro" id="IPR004841">
    <property type="entry name" value="AA-permease/SLC12A_dom"/>
</dbReference>
<dbReference type="AlphaFoldDB" id="A0A939GX54"/>
<feature type="domain" description="Amino acid permease/ SLC12A" evidence="7">
    <location>
        <begin position="22"/>
        <end position="461"/>
    </location>
</feature>
<keyword evidence="2" id="KW-0813">Transport</keyword>
<evidence type="ECO:0000256" key="2">
    <source>
        <dbReference type="ARBA" id="ARBA00022448"/>
    </source>
</evidence>
<feature type="transmembrane region" description="Helical" evidence="6">
    <location>
        <begin position="204"/>
        <end position="225"/>
    </location>
</feature>
<keyword evidence="4 6" id="KW-1133">Transmembrane helix</keyword>
<feature type="transmembrane region" description="Helical" evidence="6">
    <location>
        <begin position="367"/>
        <end position="388"/>
    </location>
</feature>
<feature type="transmembrane region" description="Helical" evidence="6">
    <location>
        <begin position="409"/>
        <end position="433"/>
    </location>
</feature>
<gene>
    <name evidence="8" type="ORF">J1777_03410</name>
</gene>
<keyword evidence="5 6" id="KW-0472">Membrane</keyword>
<evidence type="ECO:0000256" key="5">
    <source>
        <dbReference type="ARBA" id="ARBA00023136"/>
    </source>
</evidence>
<dbReference type="RefSeq" id="WP_207574435.1">
    <property type="nucleotide sequence ID" value="NZ_JAFNME010000005.1"/>
</dbReference>
<evidence type="ECO:0000313" key="9">
    <source>
        <dbReference type="Proteomes" id="UP000664731"/>
    </source>
</evidence>
<feature type="transmembrane region" description="Helical" evidence="6">
    <location>
        <begin position="341"/>
        <end position="361"/>
    </location>
</feature>
<feature type="transmembrane region" description="Helical" evidence="6">
    <location>
        <begin position="50"/>
        <end position="69"/>
    </location>
</feature>
<feature type="transmembrane region" description="Helical" evidence="6">
    <location>
        <begin position="295"/>
        <end position="320"/>
    </location>
</feature>
<feature type="transmembrane region" description="Helical" evidence="6">
    <location>
        <begin position="439"/>
        <end position="456"/>
    </location>
</feature>
<dbReference type="Gene3D" id="1.20.1740.10">
    <property type="entry name" value="Amino acid/polyamine transporter I"/>
    <property type="match status" value="1"/>
</dbReference>
<organism evidence="8 9">
    <name type="scientific">Comamonas denitrificans</name>
    <dbReference type="NCBI Taxonomy" id="117506"/>
    <lineage>
        <taxon>Bacteria</taxon>
        <taxon>Pseudomonadati</taxon>
        <taxon>Pseudomonadota</taxon>
        <taxon>Betaproteobacteria</taxon>
        <taxon>Burkholderiales</taxon>
        <taxon>Comamonadaceae</taxon>
        <taxon>Comamonas</taxon>
    </lineage>
</organism>
<feature type="transmembrane region" description="Helical" evidence="6">
    <location>
        <begin position="90"/>
        <end position="112"/>
    </location>
</feature>
<dbReference type="GO" id="GO:0006865">
    <property type="term" value="P:amino acid transport"/>
    <property type="evidence" value="ECO:0007669"/>
    <property type="project" value="InterPro"/>
</dbReference>
<reference evidence="8" key="1">
    <citation type="submission" date="2021-03" db="EMBL/GenBank/DDBJ databases">
        <title>Comamonas denitrificans.</title>
        <authorList>
            <person name="Finster K."/>
        </authorList>
    </citation>
    <scope>NUCLEOTIDE SEQUENCE</scope>
    <source>
        <strain evidence="8">MM2021_4</strain>
    </source>
</reference>
<evidence type="ECO:0000313" key="8">
    <source>
        <dbReference type="EMBL" id="MBO1248887.1"/>
    </source>
</evidence>
<sequence length="485" mass="52927">MTTQACTAGSGSTLHNGLRSRHLTMISIAGVIGAALFIGSGKVIANAGPAAILAYIAGGIVVVLVMRMLGEMAVAQPDTGSFSTYADRAIGRWAGFTIGWLYWYFWALLMGWEAYVAGKILHDWFPMIPIWGYMLIVTISLVLVNLMKVKNYGEFEFWFALIKVTAIIIFLIIGLLALTHIWPWGQPDAVGFTHLTKEGFMPNGFGAVVTAMLGVMFAFIGAEIVTVAAAESENPSKEIVKTTKSVVWRIILFYVGSIFIAVCLVPYNDPLLQQATHGTYTVTLTRLGIPEARHIVNFVVLTSVCSCFNSALYTCSRMLYSLSRRGDAHRIMQVTGKNSGSPWVGVLVSSVFAFVAIYLTATEKMDIYDVLMSATGTVAMYVYLCIAISQLKMRQKLDAAKTEITFKMWLFPWLTYAVIFAIPAALVVMVFEGTYRTEVVYTSLLAAVIIAMGLIAQKFNIGGPQAQHAPAHLSKGGLQPEANPT</sequence>
<dbReference type="PANTHER" id="PTHR43495:SF5">
    <property type="entry name" value="GAMMA-AMINOBUTYRIC ACID PERMEASE"/>
    <property type="match status" value="1"/>
</dbReference>
<feature type="transmembrane region" description="Helical" evidence="6">
    <location>
        <begin position="124"/>
        <end position="146"/>
    </location>
</feature>
<accession>A0A939GX54</accession>
<protein>
    <submittedName>
        <fullName evidence="8">Amino acid permease</fullName>
    </submittedName>
</protein>
<feature type="transmembrane region" description="Helical" evidence="6">
    <location>
        <begin position="23"/>
        <end position="44"/>
    </location>
</feature>
<dbReference type="GO" id="GO:0055085">
    <property type="term" value="P:transmembrane transport"/>
    <property type="evidence" value="ECO:0007669"/>
    <property type="project" value="InterPro"/>
</dbReference>
<keyword evidence="3 6" id="KW-0812">Transmembrane</keyword>
<dbReference type="PANTHER" id="PTHR43495">
    <property type="entry name" value="GABA PERMEASE"/>
    <property type="match status" value="1"/>
</dbReference>
<comment type="caution">
    <text evidence="8">The sequence shown here is derived from an EMBL/GenBank/DDBJ whole genome shotgun (WGS) entry which is preliminary data.</text>
</comment>
<dbReference type="EMBL" id="JAFNME010000005">
    <property type="protein sequence ID" value="MBO1248887.1"/>
    <property type="molecule type" value="Genomic_DNA"/>
</dbReference>